<dbReference type="OMA" id="EVANEWT"/>
<gene>
    <name evidence="2" type="ORF">GLOTRDRAFT_134596</name>
</gene>
<feature type="compositionally biased region" description="Acidic residues" evidence="1">
    <location>
        <begin position="417"/>
        <end position="434"/>
    </location>
</feature>
<name>S7R5Z3_GLOTA</name>
<dbReference type="KEGG" id="gtr:GLOTRDRAFT_134596"/>
<feature type="compositionally biased region" description="Basic and acidic residues" evidence="1">
    <location>
        <begin position="403"/>
        <end position="415"/>
    </location>
</feature>
<dbReference type="GeneID" id="19303101"/>
<protein>
    <submittedName>
        <fullName evidence="2">Uncharacterized protein</fullName>
    </submittedName>
</protein>
<accession>S7R5Z3</accession>
<feature type="compositionally biased region" description="Low complexity" evidence="1">
    <location>
        <begin position="1"/>
        <end position="48"/>
    </location>
</feature>
<dbReference type="EMBL" id="KB469612">
    <property type="protein sequence ID" value="EPQ49800.1"/>
    <property type="molecule type" value="Genomic_DNA"/>
</dbReference>
<sequence length="434" mass="46656">MSGSASAHPSSGSVGPADDGASPGPAAPGTSPVPGDSEVGPASAEASSAPPPPLPAITPPPLPPASPPPHAPTPPPLHAPTPPPAPPAPTPPPPAPTPPPPAPTPPPPAPDPDAPDAPCFGLSSKKRKERQEPPAAVRSVLIKPKPSRQNAKTLEMSEAVASAHKEKIAKHFAVLDTTADEDKYPTVKKARGNPAIQHHADEINRRASIVVVSNRERKEVCSHCTFSVASPVNGPDPLVLLRPGPTIQVGRYVDVQYTGMHWRCMTHDARARFYKKEDIPPQYAPGQKKKKGMTKAKLQHLDVSRLSAAKVRWVLADIKKCHSGEADHPACLLLEETDELLEAKADTKRENRAEYRKARSMLQKEKRAGNKVQRLANKRAKKHARWLKRSGMDEMEVDEDDRGEGSSKVQDRVQEDSTTEESEDDTLGPESEDE</sequence>
<evidence type="ECO:0000313" key="2">
    <source>
        <dbReference type="EMBL" id="EPQ49800.1"/>
    </source>
</evidence>
<dbReference type="HOGENOM" id="CLU_631690_0_0_1"/>
<dbReference type="RefSeq" id="XP_007871744.1">
    <property type="nucleotide sequence ID" value="XM_007873553.1"/>
</dbReference>
<feature type="compositionally biased region" description="Pro residues" evidence="1">
    <location>
        <begin position="49"/>
        <end position="112"/>
    </location>
</feature>
<evidence type="ECO:0000313" key="3">
    <source>
        <dbReference type="Proteomes" id="UP000030669"/>
    </source>
</evidence>
<dbReference type="PRINTS" id="PR01217">
    <property type="entry name" value="PRICHEXTENSN"/>
</dbReference>
<feature type="region of interest" description="Disordered" evidence="1">
    <location>
        <begin position="360"/>
        <end position="434"/>
    </location>
</feature>
<feature type="compositionally biased region" description="Basic residues" evidence="1">
    <location>
        <begin position="376"/>
        <end position="388"/>
    </location>
</feature>
<organism evidence="2 3">
    <name type="scientific">Gloeophyllum trabeum (strain ATCC 11539 / FP-39264 / Madison 617)</name>
    <name type="common">Brown rot fungus</name>
    <dbReference type="NCBI Taxonomy" id="670483"/>
    <lineage>
        <taxon>Eukaryota</taxon>
        <taxon>Fungi</taxon>
        <taxon>Dikarya</taxon>
        <taxon>Basidiomycota</taxon>
        <taxon>Agaricomycotina</taxon>
        <taxon>Agaricomycetes</taxon>
        <taxon>Gloeophyllales</taxon>
        <taxon>Gloeophyllaceae</taxon>
        <taxon>Gloeophyllum</taxon>
    </lineage>
</organism>
<dbReference type="AlphaFoldDB" id="S7R5Z3"/>
<dbReference type="Proteomes" id="UP000030669">
    <property type="component" value="Unassembled WGS sequence"/>
</dbReference>
<dbReference type="eggNOG" id="ENOG502TAGA">
    <property type="taxonomic scope" value="Eukaryota"/>
</dbReference>
<feature type="region of interest" description="Disordered" evidence="1">
    <location>
        <begin position="1"/>
        <end position="150"/>
    </location>
</feature>
<feature type="compositionally biased region" description="Acidic residues" evidence="1">
    <location>
        <begin position="393"/>
        <end position="402"/>
    </location>
</feature>
<dbReference type="STRING" id="670483.S7R5Z3"/>
<keyword evidence="3" id="KW-1185">Reference proteome</keyword>
<evidence type="ECO:0000256" key="1">
    <source>
        <dbReference type="SAM" id="MobiDB-lite"/>
    </source>
</evidence>
<proteinExistence type="predicted"/>
<reference evidence="2 3" key="1">
    <citation type="journal article" date="2012" name="Science">
        <title>The Paleozoic origin of enzymatic lignin decomposition reconstructed from 31 fungal genomes.</title>
        <authorList>
            <person name="Floudas D."/>
            <person name="Binder M."/>
            <person name="Riley R."/>
            <person name="Barry K."/>
            <person name="Blanchette R.A."/>
            <person name="Henrissat B."/>
            <person name="Martinez A.T."/>
            <person name="Otillar R."/>
            <person name="Spatafora J.W."/>
            <person name="Yadav J.S."/>
            <person name="Aerts A."/>
            <person name="Benoit I."/>
            <person name="Boyd A."/>
            <person name="Carlson A."/>
            <person name="Copeland A."/>
            <person name="Coutinho P.M."/>
            <person name="de Vries R.P."/>
            <person name="Ferreira P."/>
            <person name="Findley K."/>
            <person name="Foster B."/>
            <person name="Gaskell J."/>
            <person name="Glotzer D."/>
            <person name="Gorecki P."/>
            <person name="Heitman J."/>
            <person name="Hesse C."/>
            <person name="Hori C."/>
            <person name="Igarashi K."/>
            <person name="Jurgens J.A."/>
            <person name="Kallen N."/>
            <person name="Kersten P."/>
            <person name="Kohler A."/>
            <person name="Kuees U."/>
            <person name="Kumar T.K.A."/>
            <person name="Kuo A."/>
            <person name="LaButti K."/>
            <person name="Larrondo L.F."/>
            <person name="Lindquist E."/>
            <person name="Ling A."/>
            <person name="Lombard V."/>
            <person name="Lucas S."/>
            <person name="Lundell T."/>
            <person name="Martin R."/>
            <person name="McLaughlin D.J."/>
            <person name="Morgenstern I."/>
            <person name="Morin E."/>
            <person name="Murat C."/>
            <person name="Nagy L.G."/>
            <person name="Nolan M."/>
            <person name="Ohm R.A."/>
            <person name="Patyshakuliyeva A."/>
            <person name="Rokas A."/>
            <person name="Ruiz-Duenas F.J."/>
            <person name="Sabat G."/>
            <person name="Salamov A."/>
            <person name="Samejima M."/>
            <person name="Schmutz J."/>
            <person name="Slot J.C."/>
            <person name="St John F."/>
            <person name="Stenlid J."/>
            <person name="Sun H."/>
            <person name="Sun S."/>
            <person name="Syed K."/>
            <person name="Tsang A."/>
            <person name="Wiebenga A."/>
            <person name="Young D."/>
            <person name="Pisabarro A."/>
            <person name="Eastwood D.C."/>
            <person name="Martin F."/>
            <person name="Cullen D."/>
            <person name="Grigoriev I.V."/>
            <person name="Hibbett D.S."/>
        </authorList>
    </citation>
    <scope>NUCLEOTIDE SEQUENCE [LARGE SCALE GENOMIC DNA]</scope>
    <source>
        <strain evidence="2 3">ATCC 11539</strain>
    </source>
</reference>